<dbReference type="OrthoDB" id="7659261at2"/>
<keyword evidence="3" id="KW-1185">Reference proteome</keyword>
<evidence type="ECO:0000313" key="3">
    <source>
        <dbReference type="Proteomes" id="UP000201838"/>
    </source>
</evidence>
<keyword evidence="1" id="KW-0472">Membrane</keyword>
<organism evidence="2 3">
    <name type="scientific">Boseongicola aestuarii</name>
    <dbReference type="NCBI Taxonomy" id="1470561"/>
    <lineage>
        <taxon>Bacteria</taxon>
        <taxon>Pseudomonadati</taxon>
        <taxon>Pseudomonadota</taxon>
        <taxon>Alphaproteobacteria</taxon>
        <taxon>Rhodobacterales</taxon>
        <taxon>Paracoccaceae</taxon>
        <taxon>Boseongicola</taxon>
    </lineage>
</organism>
<dbReference type="EMBL" id="FXXQ01000008">
    <property type="protein sequence ID" value="SMX24326.1"/>
    <property type="molecule type" value="Genomic_DNA"/>
</dbReference>
<proteinExistence type="predicted"/>
<dbReference type="AlphaFoldDB" id="A0A238J0Z7"/>
<gene>
    <name evidence="2" type="ORF">BOA8489_02450</name>
</gene>
<dbReference type="Proteomes" id="UP000201838">
    <property type="component" value="Unassembled WGS sequence"/>
</dbReference>
<feature type="transmembrane region" description="Helical" evidence="1">
    <location>
        <begin position="6"/>
        <end position="26"/>
    </location>
</feature>
<evidence type="ECO:0000256" key="1">
    <source>
        <dbReference type="SAM" id="Phobius"/>
    </source>
</evidence>
<accession>A0A238J0Z7</accession>
<name>A0A238J0Z7_9RHOB</name>
<keyword evidence="1" id="KW-0812">Transmembrane</keyword>
<evidence type="ECO:0000313" key="2">
    <source>
        <dbReference type="EMBL" id="SMX24326.1"/>
    </source>
</evidence>
<feature type="transmembrane region" description="Helical" evidence="1">
    <location>
        <begin position="33"/>
        <end position="52"/>
    </location>
</feature>
<keyword evidence="1" id="KW-1133">Transmembrane helix</keyword>
<sequence length="62" mass="6905">MGGGLPILFAMIWVALLVIPFWKLLPRYGISKYFAPLAAMPAIALVLLWIMAFKEDVEGPRS</sequence>
<protein>
    <submittedName>
        <fullName evidence="2">Uncharacterized protein</fullName>
    </submittedName>
</protein>
<dbReference type="RefSeq" id="WP_093974291.1">
    <property type="nucleotide sequence ID" value="NZ_FXXQ01000008.1"/>
</dbReference>
<reference evidence="2 3" key="1">
    <citation type="submission" date="2017-05" db="EMBL/GenBank/DDBJ databases">
        <authorList>
            <person name="Song R."/>
            <person name="Chenine A.L."/>
            <person name="Ruprecht R.M."/>
        </authorList>
    </citation>
    <scope>NUCLEOTIDE SEQUENCE [LARGE SCALE GENOMIC DNA]</scope>
    <source>
        <strain evidence="2 3">CECT 8489</strain>
    </source>
</reference>